<dbReference type="EMBL" id="JADGMS010000007">
    <property type="protein sequence ID" value="KAF9678349.1"/>
    <property type="molecule type" value="Genomic_DNA"/>
</dbReference>
<evidence type="ECO:0000313" key="2">
    <source>
        <dbReference type="Proteomes" id="UP000657918"/>
    </source>
</evidence>
<name>A0A835MVI5_9ROSI</name>
<protein>
    <submittedName>
        <fullName evidence="1">Uncharacterized protein</fullName>
    </submittedName>
</protein>
<sequence>MVYILWLLCNSRKSGGKNASVQRIVNETKVTHGSRIPFLWVILSYKAHQTNHILAAVLSIIDIEDRASLCCEKAQ</sequence>
<evidence type="ECO:0000313" key="1">
    <source>
        <dbReference type="EMBL" id="KAF9678349.1"/>
    </source>
</evidence>
<reference evidence="1 2" key="1">
    <citation type="submission" date="2020-10" db="EMBL/GenBank/DDBJ databases">
        <title>Plant Genome Project.</title>
        <authorList>
            <person name="Zhang R.-G."/>
        </authorList>
    </citation>
    <scope>NUCLEOTIDE SEQUENCE [LARGE SCALE GENOMIC DNA]</scope>
    <source>
        <strain evidence="1">FAFU-HL-1</strain>
        <tissue evidence="1">Leaf</tissue>
    </source>
</reference>
<gene>
    <name evidence="1" type="ORF">SADUNF_Sadunf07G0025700</name>
</gene>
<keyword evidence="2" id="KW-1185">Reference proteome</keyword>
<proteinExistence type="predicted"/>
<comment type="caution">
    <text evidence="1">The sequence shown here is derived from an EMBL/GenBank/DDBJ whole genome shotgun (WGS) entry which is preliminary data.</text>
</comment>
<dbReference type="AlphaFoldDB" id="A0A835MVI5"/>
<organism evidence="1 2">
    <name type="scientific">Salix dunnii</name>
    <dbReference type="NCBI Taxonomy" id="1413687"/>
    <lineage>
        <taxon>Eukaryota</taxon>
        <taxon>Viridiplantae</taxon>
        <taxon>Streptophyta</taxon>
        <taxon>Embryophyta</taxon>
        <taxon>Tracheophyta</taxon>
        <taxon>Spermatophyta</taxon>
        <taxon>Magnoliopsida</taxon>
        <taxon>eudicotyledons</taxon>
        <taxon>Gunneridae</taxon>
        <taxon>Pentapetalae</taxon>
        <taxon>rosids</taxon>
        <taxon>fabids</taxon>
        <taxon>Malpighiales</taxon>
        <taxon>Salicaceae</taxon>
        <taxon>Saliceae</taxon>
        <taxon>Salix</taxon>
    </lineage>
</organism>
<dbReference type="Proteomes" id="UP000657918">
    <property type="component" value="Unassembled WGS sequence"/>
</dbReference>
<accession>A0A835MVI5</accession>